<proteinExistence type="predicted"/>
<keyword evidence="2" id="KW-0808">Transferase</keyword>
<dbReference type="PANTHER" id="PTHR44329">
    <property type="entry name" value="SERINE/THREONINE-PROTEIN KINASE TNNI3K-RELATED"/>
    <property type="match status" value="1"/>
</dbReference>
<dbReference type="InParanoid" id="A0A1X2HWH9"/>
<dbReference type="Proteomes" id="UP000242180">
    <property type="component" value="Unassembled WGS sequence"/>
</dbReference>
<protein>
    <submittedName>
        <fullName evidence="2">Kinase-like domain-containing protein</fullName>
    </submittedName>
</protein>
<reference evidence="2 3" key="1">
    <citation type="submission" date="2016-07" db="EMBL/GenBank/DDBJ databases">
        <title>Pervasive Adenine N6-methylation of Active Genes in Fungi.</title>
        <authorList>
            <consortium name="DOE Joint Genome Institute"/>
            <person name="Mondo S.J."/>
            <person name="Dannebaum R.O."/>
            <person name="Kuo R.C."/>
            <person name="Labutti K."/>
            <person name="Haridas S."/>
            <person name="Kuo A."/>
            <person name="Salamov A."/>
            <person name="Ahrendt S.R."/>
            <person name="Lipzen A."/>
            <person name="Sullivan W."/>
            <person name="Andreopoulos W.B."/>
            <person name="Clum A."/>
            <person name="Lindquist E."/>
            <person name="Daum C."/>
            <person name="Ramamoorthy G.K."/>
            <person name="Gryganskyi A."/>
            <person name="Culley D."/>
            <person name="Magnuson J.K."/>
            <person name="James T.Y."/>
            <person name="O'Malley M.A."/>
            <person name="Stajich J.E."/>
            <person name="Spatafora J.W."/>
            <person name="Visel A."/>
            <person name="Grigoriev I.V."/>
        </authorList>
    </citation>
    <scope>NUCLEOTIDE SEQUENCE [LARGE SCALE GENOMIC DNA]</scope>
    <source>
        <strain evidence="2 3">NRRL 2496</strain>
    </source>
</reference>
<evidence type="ECO:0000313" key="2">
    <source>
        <dbReference type="EMBL" id="ORZ03448.1"/>
    </source>
</evidence>
<dbReference type="SMART" id="SM00220">
    <property type="entry name" value="S_TKc"/>
    <property type="match status" value="1"/>
</dbReference>
<accession>A0A1X2HWH9</accession>
<gene>
    <name evidence="2" type="ORF">BCR43DRAFT_483385</name>
</gene>
<dbReference type="Gene3D" id="1.10.510.10">
    <property type="entry name" value="Transferase(Phosphotransferase) domain 1"/>
    <property type="match status" value="1"/>
</dbReference>
<dbReference type="PROSITE" id="PS50011">
    <property type="entry name" value="PROTEIN_KINASE_DOM"/>
    <property type="match status" value="1"/>
</dbReference>
<dbReference type="InterPro" id="IPR051681">
    <property type="entry name" value="Ser/Thr_Kinases-Pseudokinases"/>
</dbReference>
<name>A0A1X2HWH9_SYNRA</name>
<keyword evidence="3" id="KW-1185">Reference proteome</keyword>
<sequence length="450" mass="50892">MIEDMTMVDLNMMSFQSHRHRTRNQLKRMLPAQPDLSLDLSSTRKITPAIPDITSGLQSSASSSATPPLLPSDMFDETTWDMLSPFPGSPTLLDEDFDLFDRSFAFDSPLISTNEYEDDGDEEEDDTEEDVYSIDDFPLRVKPKRLTLSRVLGDGNVGRVALGVYNNQKVACKYCLPGVDPDIFNSSLARELTFAAELSSCRYVNHYLAAFKCKSRLIRVAGALAPNNETCLSTPSKRRHWFVLQKFYENSDLRDYIINKENNGIRLHPLEVIQLALSLFYCLEDIHNSDVGVVDLKAENFLVDTTGNTYLTDFGSCVRMKGLNYISLSNQDVHWTSEVAPPEMLVGDLFCKKSDVFMAAWTVAEVLTPHLNDTEFMERVLLRSEDKSVTFIEAEIHPMYGPLVNVFRQCFDAQPDFRPSVPDIIRSLEGLRASYWANSVSTLEQTYISS</sequence>
<comment type="caution">
    <text evidence="2">The sequence shown here is derived from an EMBL/GenBank/DDBJ whole genome shotgun (WGS) entry which is preliminary data.</text>
</comment>
<dbReference type="InterPro" id="IPR011009">
    <property type="entry name" value="Kinase-like_dom_sf"/>
</dbReference>
<dbReference type="SUPFAM" id="SSF56112">
    <property type="entry name" value="Protein kinase-like (PK-like)"/>
    <property type="match status" value="1"/>
</dbReference>
<dbReference type="AlphaFoldDB" id="A0A1X2HWH9"/>
<dbReference type="EMBL" id="MCGN01000001">
    <property type="protein sequence ID" value="ORZ03448.1"/>
    <property type="molecule type" value="Genomic_DNA"/>
</dbReference>
<dbReference type="InterPro" id="IPR000719">
    <property type="entry name" value="Prot_kinase_dom"/>
</dbReference>
<dbReference type="GO" id="GO:0005524">
    <property type="term" value="F:ATP binding"/>
    <property type="evidence" value="ECO:0007669"/>
    <property type="project" value="InterPro"/>
</dbReference>
<dbReference type="GO" id="GO:0004674">
    <property type="term" value="F:protein serine/threonine kinase activity"/>
    <property type="evidence" value="ECO:0007669"/>
    <property type="project" value="TreeGrafter"/>
</dbReference>
<dbReference type="Gene3D" id="3.30.200.20">
    <property type="entry name" value="Phosphorylase Kinase, domain 1"/>
    <property type="match status" value="1"/>
</dbReference>
<dbReference type="STRING" id="13706.A0A1X2HWH9"/>
<dbReference type="OrthoDB" id="28230at2759"/>
<dbReference type="Pfam" id="PF00069">
    <property type="entry name" value="Pkinase"/>
    <property type="match status" value="1"/>
</dbReference>
<keyword evidence="2" id="KW-0418">Kinase</keyword>
<evidence type="ECO:0000313" key="3">
    <source>
        <dbReference type="Proteomes" id="UP000242180"/>
    </source>
</evidence>
<organism evidence="2 3">
    <name type="scientific">Syncephalastrum racemosum</name>
    <name type="common">Filamentous fungus</name>
    <dbReference type="NCBI Taxonomy" id="13706"/>
    <lineage>
        <taxon>Eukaryota</taxon>
        <taxon>Fungi</taxon>
        <taxon>Fungi incertae sedis</taxon>
        <taxon>Mucoromycota</taxon>
        <taxon>Mucoromycotina</taxon>
        <taxon>Mucoromycetes</taxon>
        <taxon>Mucorales</taxon>
        <taxon>Syncephalastraceae</taxon>
        <taxon>Syncephalastrum</taxon>
    </lineage>
</organism>
<feature type="domain" description="Protein kinase" evidence="1">
    <location>
        <begin position="146"/>
        <end position="431"/>
    </location>
</feature>
<evidence type="ECO:0000259" key="1">
    <source>
        <dbReference type="PROSITE" id="PS50011"/>
    </source>
</evidence>